<gene>
    <name evidence="6" type="ORF">N8M53_15565</name>
</gene>
<evidence type="ECO:0000256" key="4">
    <source>
        <dbReference type="ARBA" id="ARBA00023163"/>
    </source>
</evidence>
<dbReference type="EMBL" id="CP114589">
    <property type="protein sequence ID" value="WBA10222.1"/>
    <property type="molecule type" value="Genomic_DNA"/>
</dbReference>
<dbReference type="PANTHER" id="PTHR30126:SF22">
    <property type="entry name" value="HTH-TYPE TRANSCRIPTIONAL REGULATOR YHAJ-RELATED"/>
    <property type="match status" value="1"/>
</dbReference>
<dbReference type="GO" id="GO:0000976">
    <property type="term" value="F:transcription cis-regulatory region binding"/>
    <property type="evidence" value="ECO:0007669"/>
    <property type="project" value="TreeGrafter"/>
</dbReference>
<organism evidence="6 7">
    <name type="scientific">Salinivibrio kushneri</name>
    <dbReference type="NCBI Taxonomy" id="1908198"/>
    <lineage>
        <taxon>Bacteria</taxon>
        <taxon>Pseudomonadati</taxon>
        <taxon>Pseudomonadota</taxon>
        <taxon>Gammaproteobacteria</taxon>
        <taxon>Vibrionales</taxon>
        <taxon>Vibrionaceae</taxon>
        <taxon>Salinivibrio</taxon>
    </lineage>
</organism>
<dbReference type="SUPFAM" id="SSF46785">
    <property type="entry name" value="Winged helix' DNA-binding domain"/>
    <property type="match status" value="1"/>
</dbReference>
<protein>
    <submittedName>
        <fullName evidence="6">LysR family transcriptional regulator</fullName>
    </submittedName>
</protein>
<name>A0AA47KNR1_9GAMM</name>
<dbReference type="AlphaFoldDB" id="A0AA47KNR1"/>
<feature type="domain" description="HTH lysR-type" evidence="5">
    <location>
        <begin position="2"/>
        <end position="59"/>
    </location>
</feature>
<evidence type="ECO:0000256" key="2">
    <source>
        <dbReference type="ARBA" id="ARBA00023015"/>
    </source>
</evidence>
<dbReference type="InterPro" id="IPR036390">
    <property type="entry name" value="WH_DNA-bd_sf"/>
</dbReference>
<keyword evidence="3" id="KW-0238">DNA-binding</keyword>
<reference evidence="6" key="1">
    <citation type="submission" date="2022-09" db="EMBL/GenBank/DDBJ databases">
        <authorList>
            <person name="Li Z.-J."/>
        </authorList>
    </citation>
    <scope>NUCLEOTIDE SEQUENCE</scope>
    <source>
        <strain evidence="6">TGB11</strain>
        <plasmid evidence="6">unnamed</plasmid>
    </source>
</reference>
<dbReference type="InterPro" id="IPR005119">
    <property type="entry name" value="LysR_subst-bd"/>
</dbReference>
<evidence type="ECO:0000256" key="1">
    <source>
        <dbReference type="ARBA" id="ARBA00009437"/>
    </source>
</evidence>
<dbReference type="PROSITE" id="PS50931">
    <property type="entry name" value="HTH_LYSR"/>
    <property type="match status" value="1"/>
</dbReference>
<evidence type="ECO:0000313" key="6">
    <source>
        <dbReference type="EMBL" id="WBA10222.1"/>
    </source>
</evidence>
<dbReference type="Gene3D" id="1.10.10.10">
    <property type="entry name" value="Winged helix-like DNA-binding domain superfamily/Winged helix DNA-binding domain"/>
    <property type="match status" value="1"/>
</dbReference>
<dbReference type="InterPro" id="IPR036388">
    <property type="entry name" value="WH-like_DNA-bd_sf"/>
</dbReference>
<dbReference type="Pfam" id="PF03466">
    <property type="entry name" value="LysR_substrate"/>
    <property type="match status" value="1"/>
</dbReference>
<dbReference type="Proteomes" id="UP001164748">
    <property type="component" value="Plasmid unnamed"/>
</dbReference>
<evidence type="ECO:0000259" key="5">
    <source>
        <dbReference type="PROSITE" id="PS50931"/>
    </source>
</evidence>
<dbReference type="InterPro" id="IPR000847">
    <property type="entry name" value="LysR_HTH_N"/>
</dbReference>
<dbReference type="SUPFAM" id="SSF53850">
    <property type="entry name" value="Periplasmic binding protein-like II"/>
    <property type="match status" value="1"/>
</dbReference>
<dbReference type="RefSeq" id="WP_269580254.1">
    <property type="nucleotide sequence ID" value="NZ_CP114589.1"/>
</dbReference>
<keyword evidence="6" id="KW-0614">Plasmid</keyword>
<comment type="similarity">
    <text evidence="1">Belongs to the LysR transcriptional regulatory family.</text>
</comment>
<evidence type="ECO:0000256" key="3">
    <source>
        <dbReference type="ARBA" id="ARBA00023125"/>
    </source>
</evidence>
<dbReference type="Pfam" id="PF00126">
    <property type="entry name" value="HTH_1"/>
    <property type="match status" value="1"/>
</dbReference>
<keyword evidence="4" id="KW-0804">Transcription</keyword>
<dbReference type="Gene3D" id="3.40.190.290">
    <property type="match status" value="1"/>
</dbReference>
<keyword evidence="2" id="KW-0805">Transcription regulation</keyword>
<accession>A0AA47KNR1</accession>
<sequence>MLSFEALQVLDAIERKGSFAAAAESLNRAPSSLSYQVQKLEDELGLVIFDRSGHRATFTDAGHLLVERGRMLLNAADEMVADAASLAHGWELEICLAYDGLFKSHFFFPLIERLANKSNTRLKLTEQILAGCWEALAQDRADVLVAPIPDTVPQGIKVQPLGDMSAYWVAAPDHPIHKEARPVEPDVRAKYRGVAVADTARGMQPKTFNVLEDQPRLTVSSMHDKYAAILNGQGIGTLPWFWIQDDLNAGRLKRLKGGEPFELTLGLAWKRNRMGNAKSWLVRQLPKLLEPYLQAGDIPIADQSIK</sequence>
<dbReference type="PANTHER" id="PTHR30126">
    <property type="entry name" value="HTH-TYPE TRANSCRIPTIONAL REGULATOR"/>
    <property type="match status" value="1"/>
</dbReference>
<evidence type="ECO:0000313" key="7">
    <source>
        <dbReference type="Proteomes" id="UP001164748"/>
    </source>
</evidence>
<dbReference type="GO" id="GO:0003700">
    <property type="term" value="F:DNA-binding transcription factor activity"/>
    <property type="evidence" value="ECO:0007669"/>
    <property type="project" value="InterPro"/>
</dbReference>
<proteinExistence type="inferred from homology"/>
<geneLocation type="plasmid" evidence="6 7">
    <name>unnamed</name>
</geneLocation>